<protein>
    <recommendedName>
        <fullName evidence="4">UrcA family protein</fullName>
    </recommendedName>
</protein>
<keyword evidence="1" id="KW-0732">Signal</keyword>
<evidence type="ECO:0008006" key="4">
    <source>
        <dbReference type="Google" id="ProtNLM"/>
    </source>
</evidence>
<feature type="signal peptide" evidence="1">
    <location>
        <begin position="1"/>
        <end position="26"/>
    </location>
</feature>
<dbReference type="Proteomes" id="UP000027471">
    <property type="component" value="Unassembled WGS sequence"/>
</dbReference>
<evidence type="ECO:0000313" key="2">
    <source>
        <dbReference type="EMBL" id="KEO60574.1"/>
    </source>
</evidence>
<dbReference type="AlphaFoldDB" id="A0A074JVT3"/>
<dbReference type="eggNOG" id="ENOG50301V0">
    <property type="taxonomic scope" value="Bacteria"/>
</dbReference>
<evidence type="ECO:0000256" key="1">
    <source>
        <dbReference type="SAM" id="SignalP"/>
    </source>
</evidence>
<evidence type="ECO:0000313" key="3">
    <source>
        <dbReference type="Proteomes" id="UP000027471"/>
    </source>
</evidence>
<gene>
    <name evidence="2" type="ORF">DT23_03530</name>
</gene>
<name>A0A074JVT3_9RHOB</name>
<feature type="chain" id="PRO_5001695242" description="UrcA family protein" evidence="1">
    <location>
        <begin position="27"/>
        <end position="99"/>
    </location>
</feature>
<organism evidence="2 3">
    <name type="scientific">Thioclava indica</name>
    <dbReference type="NCBI Taxonomy" id="1353528"/>
    <lineage>
        <taxon>Bacteria</taxon>
        <taxon>Pseudomonadati</taxon>
        <taxon>Pseudomonadota</taxon>
        <taxon>Alphaproteobacteria</taxon>
        <taxon>Rhodobacterales</taxon>
        <taxon>Paracoccaceae</taxon>
        <taxon>Thioclava</taxon>
    </lineage>
</organism>
<proteinExistence type="predicted"/>
<dbReference type="RefSeq" id="WP_038129867.1">
    <property type="nucleotide sequence ID" value="NZ_AUNB01000018.1"/>
</dbReference>
<accession>A0A074JVT3</accession>
<dbReference type="EMBL" id="AUNB01000018">
    <property type="protein sequence ID" value="KEO60574.1"/>
    <property type="molecule type" value="Genomic_DNA"/>
</dbReference>
<keyword evidence="3" id="KW-1185">Reference proteome</keyword>
<dbReference type="OrthoDB" id="7875130at2"/>
<comment type="caution">
    <text evidence="2">The sequence shown here is derived from an EMBL/GenBank/DDBJ whole genome shotgun (WGS) entry which is preliminary data.</text>
</comment>
<reference evidence="2 3" key="1">
    <citation type="journal article" date="2015" name="Antonie Van Leeuwenhoek">
        <title>Thioclava indica sp. nov., isolated from surface seawater of the Indian Ocean.</title>
        <authorList>
            <person name="Liu Y."/>
            <person name="Lai Q."/>
            <person name="Du J."/>
            <person name="Xu H."/>
            <person name="Jiang L."/>
            <person name="Shao Z."/>
        </authorList>
    </citation>
    <scope>NUCLEOTIDE SEQUENCE [LARGE SCALE GENOMIC DNA]</scope>
    <source>
        <strain evidence="2 3">DT23-4</strain>
    </source>
</reference>
<sequence>MTRHSKTGFGAAALILGLMLAGTAGAGDLRQIAPVEVVDTATKQGEYDPVAHALATGLTPERADAMLDSAMQTAQSCPMVFDTRKPIAHCWEGLEQTGS</sequence>